<evidence type="ECO:0000256" key="1">
    <source>
        <dbReference type="SAM" id="Phobius"/>
    </source>
</evidence>
<keyword evidence="1" id="KW-0812">Transmembrane</keyword>
<sequence>MIMARFMQVFTSFLWNSSAIYQFPSCLPSLQYTMVLFGIDINWLIVKLTLSNYTIFVIFFRFIIISTIGNLCIHYFVYQNYVKLGNMSGHT</sequence>
<organism evidence="2">
    <name type="scientific">Panstrongylus lignarius</name>
    <dbReference type="NCBI Taxonomy" id="156445"/>
    <lineage>
        <taxon>Eukaryota</taxon>
        <taxon>Metazoa</taxon>
        <taxon>Ecdysozoa</taxon>
        <taxon>Arthropoda</taxon>
        <taxon>Hexapoda</taxon>
        <taxon>Insecta</taxon>
        <taxon>Pterygota</taxon>
        <taxon>Neoptera</taxon>
        <taxon>Paraneoptera</taxon>
        <taxon>Hemiptera</taxon>
        <taxon>Heteroptera</taxon>
        <taxon>Panheteroptera</taxon>
        <taxon>Cimicomorpha</taxon>
        <taxon>Reduviidae</taxon>
        <taxon>Triatominae</taxon>
        <taxon>Panstrongylus</taxon>
    </lineage>
</organism>
<keyword evidence="1" id="KW-1133">Transmembrane helix</keyword>
<dbReference type="EMBL" id="GFTR01001293">
    <property type="protein sequence ID" value="JAW15133.1"/>
    <property type="molecule type" value="Transcribed_RNA"/>
</dbReference>
<reference evidence="2" key="1">
    <citation type="journal article" date="2018" name="PLoS Negl. Trop. Dis.">
        <title>An insight into the salivary gland and fat body transcriptome of Panstrongylus lignarius (Hemiptera: Heteroptera), the main vector of Chagas disease in Peru.</title>
        <authorList>
            <person name="Nevoa J.C."/>
            <person name="Mendes M.T."/>
            <person name="da Silva M.V."/>
            <person name="Soares S.C."/>
            <person name="Oliveira C.J.F."/>
            <person name="Ribeiro J.M.C."/>
        </authorList>
    </citation>
    <scope>NUCLEOTIDE SEQUENCE</scope>
</reference>
<proteinExistence type="predicted"/>
<keyword evidence="1" id="KW-0472">Membrane</keyword>
<accession>A0A224Y395</accession>
<protein>
    <submittedName>
        <fullName evidence="2">Uncharacterized protein</fullName>
    </submittedName>
</protein>
<dbReference type="AlphaFoldDB" id="A0A224Y395"/>
<evidence type="ECO:0000313" key="2">
    <source>
        <dbReference type="EMBL" id="JAW15133.1"/>
    </source>
</evidence>
<feature type="transmembrane region" description="Helical" evidence="1">
    <location>
        <begin position="53"/>
        <end position="77"/>
    </location>
</feature>
<name>A0A224Y395_9HEMI</name>